<evidence type="ECO:0000313" key="2">
    <source>
        <dbReference type="Proteomes" id="UP000092460"/>
    </source>
</evidence>
<dbReference type="VEuPathDB" id="VectorBase:GPPI046251"/>
<protein>
    <submittedName>
        <fullName evidence="1">Uncharacterized protein</fullName>
    </submittedName>
</protein>
<accession>A0A1B0C0X9</accession>
<name>A0A1B0C0X9_9MUSC</name>
<dbReference type="EMBL" id="JXJN01023805">
    <property type="status" value="NOT_ANNOTATED_CDS"/>
    <property type="molecule type" value="Genomic_DNA"/>
</dbReference>
<dbReference type="EnsemblMetazoa" id="GPPI046251-RA">
    <property type="protein sequence ID" value="GPPI046251-PA"/>
    <property type="gene ID" value="GPPI046251"/>
</dbReference>
<proteinExistence type="predicted"/>
<evidence type="ECO:0000313" key="1">
    <source>
        <dbReference type="EnsemblMetazoa" id="GPPI046251-PA"/>
    </source>
</evidence>
<dbReference type="AlphaFoldDB" id="A0A1B0C0X9"/>
<sequence length="108" mass="11690">MSYSSRVKYRGGMKNFRKLALNSYQVAHRSLLLRLHVKARSLRITTMVAGKWSLSTLYASASSSICSVKSSGSLWSVKSSPHLLTTSMTAFVSTAVGKTLCALPIGFG</sequence>
<dbReference type="Proteomes" id="UP000092460">
    <property type="component" value="Unassembled WGS sequence"/>
</dbReference>
<keyword evidence="2" id="KW-1185">Reference proteome</keyword>
<organism evidence="1 2">
    <name type="scientific">Glossina palpalis gambiensis</name>
    <dbReference type="NCBI Taxonomy" id="67801"/>
    <lineage>
        <taxon>Eukaryota</taxon>
        <taxon>Metazoa</taxon>
        <taxon>Ecdysozoa</taxon>
        <taxon>Arthropoda</taxon>
        <taxon>Hexapoda</taxon>
        <taxon>Insecta</taxon>
        <taxon>Pterygota</taxon>
        <taxon>Neoptera</taxon>
        <taxon>Endopterygota</taxon>
        <taxon>Diptera</taxon>
        <taxon>Brachycera</taxon>
        <taxon>Muscomorpha</taxon>
        <taxon>Hippoboscoidea</taxon>
        <taxon>Glossinidae</taxon>
        <taxon>Glossina</taxon>
    </lineage>
</organism>
<reference evidence="1" key="2">
    <citation type="submission" date="2020-05" db="UniProtKB">
        <authorList>
            <consortium name="EnsemblMetazoa"/>
        </authorList>
    </citation>
    <scope>IDENTIFICATION</scope>
    <source>
        <strain evidence="1">IAEA</strain>
    </source>
</reference>
<reference evidence="2" key="1">
    <citation type="submission" date="2015-01" db="EMBL/GenBank/DDBJ databases">
        <authorList>
            <person name="Aksoy S."/>
            <person name="Warren W."/>
            <person name="Wilson R.K."/>
        </authorList>
    </citation>
    <scope>NUCLEOTIDE SEQUENCE [LARGE SCALE GENOMIC DNA]</scope>
    <source>
        <strain evidence="2">IAEA</strain>
    </source>
</reference>